<dbReference type="EMBL" id="CAJNXB010000837">
    <property type="protein sequence ID" value="CAF3103289.1"/>
    <property type="molecule type" value="Genomic_DNA"/>
</dbReference>
<evidence type="ECO:0000256" key="6">
    <source>
        <dbReference type="ARBA" id="ARBA00023157"/>
    </source>
</evidence>
<keyword evidence="2 9" id="KW-0812">Transmembrane</keyword>
<keyword evidence="6 7" id="KW-1015">Disulfide bond</keyword>
<dbReference type="EMBL" id="CAJNYD010002089">
    <property type="protein sequence ID" value="CAF3391436.1"/>
    <property type="molecule type" value="Genomic_DNA"/>
</dbReference>
<dbReference type="Proteomes" id="UP000663833">
    <property type="component" value="Unassembled WGS sequence"/>
</dbReference>
<dbReference type="Pfam" id="PF00057">
    <property type="entry name" value="Ldl_recept_a"/>
    <property type="match status" value="2"/>
</dbReference>
<dbReference type="PROSITE" id="PS50026">
    <property type="entry name" value="EGF_3"/>
    <property type="match status" value="2"/>
</dbReference>
<comment type="caution">
    <text evidence="7">Lacks conserved residue(s) required for the propagation of feature annotation.</text>
</comment>
<comment type="subcellular location">
    <subcellularLocation>
        <location evidence="1">Membrane</location>
        <topology evidence="1">Single-pass membrane protein</topology>
    </subcellularLocation>
</comment>
<accession>A0A820SGN8</accession>
<dbReference type="InterPro" id="IPR036055">
    <property type="entry name" value="LDL_receptor-like_sf"/>
</dbReference>
<keyword evidence="4 9" id="KW-1133">Transmembrane helix</keyword>
<gene>
    <name evidence="15" type="ORF">HFQ381_LOCUS24374</name>
    <name evidence="13" type="ORF">LUA448_LOCUS16705</name>
    <name evidence="12" type="ORF">TIS948_LOCUS7062</name>
    <name evidence="14" type="ORF">UJA718_LOCUS21569</name>
</gene>
<feature type="transmembrane region" description="Helical" evidence="9">
    <location>
        <begin position="1644"/>
        <end position="1667"/>
    </location>
</feature>
<feature type="transmembrane region" description="Helical" evidence="9">
    <location>
        <begin position="1548"/>
        <end position="1568"/>
    </location>
</feature>
<proteinExistence type="predicted"/>
<feature type="disulfide bond" evidence="8">
    <location>
        <begin position="192"/>
        <end position="210"/>
    </location>
</feature>
<feature type="domain" description="EGF-like" evidence="10">
    <location>
        <begin position="1183"/>
        <end position="1224"/>
    </location>
</feature>
<comment type="caution">
    <text evidence="15">The sequence shown here is derived from an EMBL/GenBank/DDBJ whole genome shotgun (WGS) entry which is preliminary data.</text>
</comment>
<feature type="disulfide bond" evidence="7">
    <location>
        <begin position="1127"/>
        <end position="1136"/>
    </location>
</feature>
<feature type="disulfide bond" evidence="8">
    <location>
        <begin position="185"/>
        <end position="197"/>
    </location>
</feature>
<feature type="disulfide bond" evidence="8">
    <location>
        <begin position="143"/>
        <end position="155"/>
    </location>
</feature>
<evidence type="ECO:0000313" key="12">
    <source>
        <dbReference type="EMBL" id="CAF3103289.1"/>
    </source>
</evidence>
<feature type="transmembrane region" description="Helical" evidence="9">
    <location>
        <begin position="1589"/>
        <end position="1610"/>
    </location>
</feature>
<evidence type="ECO:0000313" key="17">
    <source>
        <dbReference type="Proteomes" id="UP000663873"/>
    </source>
</evidence>
<keyword evidence="7" id="KW-0245">EGF-like domain</keyword>
<dbReference type="InterPro" id="IPR000742">
    <property type="entry name" value="EGF"/>
</dbReference>
<dbReference type="SUPFAM" id="SSF81321">
    <property type="entry name" value="Family A G protein-coupled receptor-like"/>
    <property type="match status" value="1"/>
</dbReference>
<dbReference type="PANTHER" id="PTHR24270">
    <property type="entry name" value="LOW-DENSITY LIPOPROTEIN RECEPTOR-RELATED"/>
    <property type="match status" value="1"/>
</dbReference>
<evidence type="ECO:0000256" key="1">
    <source>
        <dbReference type="ARBA" id="ARBA00004167"/>
    </source>
</evidence>
<dbReference type="PROSITE" id="PS50262">
    <property type="entry name" value="G_PROTEIN_RECEP_F1_2"/>
    <property type="match status" value="1"/>
</dbReference>
<dbReference type="PRINTS" id="PR00261">
    <property type="entry name" value="LDLRECEPTOR"/>
</dbReference>
<feature type="disulfide bond" evidence="7">
    <location>
        <begin position="1214"/>
        <end position="1223"/>
    </location>
</feature>
<dbReference type="EMBL" id="CAJOBP010004245">
    <property type="protein sequence ID" value="CAF4434200.1"/>
    <property type="molecule type" value="Genomic_DNA"/>
</dbReference>
<dbReference type="SMART" id="SM00181">
    <property type="entry name" value="EGF"/>
    <property type="match status" value="4"/>
</dbReference>
<sequence length="1787" mass="207390">MYYTRSTVQDNIQDVKYCRQLNESQVLHRDFNQSCHKSGILWSFKELSLLKVSTSDVLQWSASMEQADRYSEYLSNSSLDTANQYICNCTNLASFGKFCEYEFYGNTTSFNDAMENQFKPFKDKNTYFDNRFLGSQLHNNRPCYTTWICDSGLMCLDWRHICDGKQQCMDGLDEDYCETLEFNECEDDEYRCTNGMCIPEQYWLDGDYDCMDWTDEMNIIVESGENCIDKSSYVCDEHLCPYNQWPCGDGQCVNDETDRHDGLRFNENAFCRNMRDANYMCEAVTRDNKLWWTIDGGYCLPYSLPYQTLSLDTTAITNKCGFLVKCSLSNSLDQDCECNSTVACRKMVNGSCSESYLPYPHSGFLISGYIGMMYERDRDWAKKEPDRLLYRGRMKCIGYQLITKGIRRFTNNGPFKFYRYRLSERRLCNMQEEVQSIRNYSGPHYHVNCWNSSKTFNNRPYQVSLWCETRCISKYRVRDGIYDCQESEENSTTNNSCPQIQRHRLQCSSSQLSCLLASELGNWMAACSNERDEFDYESETVLARNIACEQRTDPGCVYLRNYIRISSYTDINKITIANNSILYDQSTKIIPFRSYCNSFFDIKSGIDESPQFCKEWTCFRSEYQCLSGQCISTDWICDGEWDCSDGSDEQHIFIMDSLNKHNSQLMNLTQMKTQCYQQYRRNNTPFFEICNITSEYPCFLTGVSDPFNFTSNRPCINLTQIGDEKIDCLSGLDERNLLQCSNHGMLGFHFQFDNNICGVYHKLCINYPWIPGANVAYDTVCFHQRKQFKNGTDSKCNGIKDVMCLNDVCLKNARCNGNIDCLHGEDEYRCISQGISQLDYREGKKSIQTIRLMLRSYPSLINYVHHYNSTHLGIPLSVKTRNKQLSIRKKPKSADNRTIVNGRRDSTVKTVYEIVRDSLPTGMITFEEHYLPFFCNRGVAVKYYTDNTVCFCPPSYYGSECEFHSDRITVETHLDLSNYRATSDQITVIKVLVTFLFEELIIDYHEFHVNPQIENENNYIKQGIYFLYPRTETFIQIKNNNRSGTQLYSVRFEAFDLYVNGTVEPIGVWHYPIYFDFLPAFRLSKILRFNRPISSHLSGPCYHNLCGKNGICLEVINSNRSSYFCSCNSAYYGIHCENYAEECTNYCSLESICKPKHGGILTGNQQLLCLCPSSTFGDRCYLKNHECKENPCMNEGSCVVAYDLTDPKKYICLCPDLFTGAHCEFSKQMVNIALAVSLNSTLQTIDILAVTVMYNNYDNESLRFDVRHQQVYDGLPSQLRLINNDKVDPYVPRTAILKVYTSKYRSEEPAYYILYFLPFQENINITVYLTSERHCPLVKTTEIPGSSGNSTLNSTTAIFYYHHICRVKQNTNTVFTCFRDQNYLCICEDDHYRAECFGYNRLLDQCSLCLSNGYCLKGELQEKADYLCLCPRCHHGRRCQYSTEAMSFTLDSLIVKDIQNNPRLSTGFYILITIIMFLFGFFNNFCTFLTFTRQNQRRVSVEIYLLIIAIVDQCSMLFLLLKVIHIILGSNGSLFHYENLNLYACKVLSYLLSVFTRITYWLTSFVTVERLCIVLFPTSVTVTKSRRTLVLSICLIFTVGVMHVHEVLYYTTIVDPSYTFVNFTLCVSSYAQSYVSTYNRANILIHYFIPFFIQFISITVLIIQLACSRARISGGSSRKSFVDLFKRQFKEQKEQYATPMIIILSSLPQAILSFSYACTELKQSWQQYSLLTAYFLSYLPQVLGFFLYVLPSTVYSKKFRQTFIGKRLMRQERASATRQQNTKKNTS</sequence>
<evidence type="ECO:0000256" key="7">
    <source>
        <dbReference type="PROSITE-ProRule" id="PRU00076"/>
    </source>
</evidence>
<dbReference type="Proteomes" id="UP000663851">
    <property type="component" value="Unassembled WGS sequence"/>
</dbReference>
<organism evidence="15 16">
    <name type="scientific">Rotaria socialis</name>
    <dbReference type="NCBI Taxonomy" id="392032"/>
    <lineage>
        <taxon>Eukaryota</taxon>
        <taxon>Metazoa</taxon>
        <taxon>Spiralia</taxon>
        <taxon>Gnathifera</taxon>
        <taxon>Rotifera</taxon>
        <taxon>Eurotatoria</taxon>
        <taxon>Bdelloidea</taxon>
        <taxon>Philodinida</taxon>
        <taxon>Philodinidae</taxon>
        <taxon>Rotaria</taxon>
    </lineage>
</organism>
<evidence type="ECO:0000313" key="16">
    <source>
        <dbReference type="Proteomes" id="UP000663851"/>
    </source>
</evidence>
<evidence type="ECO:0000313" key="14">
    <source>
        <dbReference type="EMBL" id="CAF4434200.1"/>
    </source>
</evidence>
<evidence type="ECO:0000313" key="15">
    <source>
        <dbReference type="EMBL" id="CAF4457546.1"/>
    </source>
</evidence>
<dbReference type="Proteomes" id="UP000663825">
    <property type="component" value="Unassembled WGS sequence"/>
</dbReference>
<evidence type="ECO:0000256" key="8">
    <source>
        <dbReference type="PROSITE-ProRule" id="PRU00124"/>
    </source>
</evidence>
<feature type="domain" description="G-protein coupled receptors family 1 profile" evidence="11">
    <location>
        <begin position="1483"/>
        <end position="1748"/>
    </location>
</feature>
<feature type="transmembrane region" description="Helical" evidence="9">
    <location>
        <begin position="1728"/>
        <end position="1750"/>
    </location>
</feature>
<evidence type="ECO:0000256" key="5">
    <source>
        <dbReference type="ARBA" id="ARBA00023136"/>
    </source>
</evidence>
<dbReference type="PROSITE" id="PS00022">
    <property type="entry name" value="EGF_1"/>
    <property type="match status" value="4"/>
</dbReference>
<dbReference type="SUPFAM" id="SSF57424">
    <property type="entry name" value="LDL receptor-like module"/>
    <property type="match status" value="2"/>
</dbReference>
<keyword evidence="5 9" id="KW-0472">Membrane</keyword>
<name>A0A820SGN8_9BILA</name>
<feature type="domain" description="EGF-like" evidence="10">
    <location>
        <begin position="1097"/>
        <end position="1137"/>
    </location>
</feature>
<dbReference type="Gene3D" id="2.10.25.10">
    <property type="entry name" value="Laminin"/>
    <property type="match status" value="1"/>
</dbReference>
<evidence type="ECO:0000256" key="2">
    <source>
        <dbReference type="ARBA" id="ARBA00022692"/>
    </source>
</evidence>
<evidence type="ECO:0000256" key="9">
    <source>
        <dbReference type="SAM" id="Phobius"/>
    </source>
</evidence>
<evidence type="ECO:0000259" key="11">
    <source>
        <dbReference type="PROSITE" id="PS50262"/>
    </source>
</evidence>
<keyword evidence="3" id="KW-0677">Repeat</keyword>
<dbReference type="SMART" id="SM00192">
    <property type="entry name" value="LDLa"/>
    <property type="match status" value="5"/>
</dbReference>
<evidence type="ECO:0000256" key="3">
    <source>
        <dbReference type="ARBA" id="ARBA00022737"/>
    </source>
</evidence>
<feature type="disulfide bond" evidence="8">
    <location>
        <begin position="162"/>
        <end position="177"/>
    </location>
</feature>
<dbReference type="InterPro" id="IPR017452">
    <property type="entry name" value="GPCR_Rhodpsn_7TM"/>
</dbReference>
<feature type="transmembrane region" description="Helical" evidence="9">
    <location>
        <begin position="1696"/>
        <end position="1716"/>
    </location>
</feature>
<evidence type="ECO:0000313" key="13">
    <source>
        <dbReference type="EMBL" id="CAF3391436.1"/>
    </source>
</evidence>
<dbReference type="InterPro" id="IPR002172">
    <property type="entry name" value="LDrepeatLR_classA_rpt"/>
</dbReference>
<reference evidence="15" key="1">
    <citation type="submission" date="2021-02" db="EMBL/GenBank/DDBJ databases">
        <authorList>
            <person name="Nowell W R."/>
        </authorList>
    </citation>
    <scope>NUCLEOTIDE SEQUENCE</scope>
</reference>
<feature type="disulfide bond" evidence="8">
    <location>
        <begin position="618"/>
        <end position="630"/>
    </location>
</feature>
<dbReference type="Proteomes" id="UP000663873">
    <property type="component" value="Unassembled WGS sequence"/>
</dbReference>
<dbReference type="EMBL" id="CAJOBO010002560">
    <property type="protein sequence ID" value="CAF4457546.1"/>
    <property type="molecule type" value="Genomic_DNA"/>
</dbReference>
<dbReference type="InterPro" id="IPR050685">
    <property type="entry name" value="LDLR"/>
</dbReference>
<dbReference type="GO" id="GO:0005886">
    <property type="term" value="C:plasma membrane"/>
    <property type="evidence" value="ECO:0007669"/>
    <property type="project" value="TreeGrafter"/>
</dbReference>
<evidence type="ECO:0000259" key="10">
    <source>
        <dbReference type="PROSITE" id="PS50026"/>
    </source>
</evidence>
<dbReference type="CDD" id="cd00112">
    <property type="entry name" value="LDLa"/>
    <property type="match status" value="2"/>
</dbReference>
<feature type="transmembrane region" description="Helical" evidence="9">
    <location>
        <begin position="1468"/>
        <end position="1491"/>
    </location>
</feature>
<feature type="transmembrane region" description="Helical" evidence="9">
    <location>
        <begin position="1503"/>
        <end position="1528"/>
    </location>
</feature>
<dbReference type="Gene3D" id="4.10.400.10">
    <property type="entry name" value="Low-density Lipoprotein Receptor"/>
    <property type="match status" value="3"/>
</dbReference>
<dbReference type="CDD" id="cd00054">
    <property type="entry name" value="EGF_CA"/>
    <property type="match status" value="1"/>
</dbReference>
<feature type="disulfide bond" evidence="8">
    <location>
        <begin position="625"/>
        <end position="643"/>
    </location>
</feature>
<dbReference type="Pfam" id="PF00008">
    <property type="entry name" value="EGF"/>
    <property type="match status" value="1"/>
</dbReference>
<dbReference type="Gene3D" id="1.20.1070.10">
    <property type="entry name" value="Rhodopsin 7-helix transmembrane proteins"/>
    <property type="match status" value="1"/>
</dbReference>
<protein>
    <submittedName>
        <fullName evidence="15">Uncharacterized protein</fullName>
    </submittedName>
</protein>
<dbReference type="GO" id="GO:0016192">
    <property type="term" value="P:vesicle-mediated transport"/>
    <property type="evidence" value="ECO:0007669"/>
    <property type="project" value="UniProtKB-ARBA"/>
</dbReference>
<dbReference type="SUPFAM" id="SSF57196">
    <property type="entry name" value="EGF/Laminin"/>
    <property type="match status" value="2"/>
</dbReference>
<dbReference type="PROSITE" id="PS50068">
    <property type="entry name" value="LDLRA_2"/>
    <property type="match status" value="3"/>
</dbReference>
<evidence type="ECO:0000256" key="4">
    <source>
        <dbReference type="ARBA" id="ARBA00022989"/>
    </source>
</evidence>
<dbReference type="OrthoDB" id="19606at2759"/>
<keyword evidence="17" id="KW-1185">Reference proteome</keyword>